<protein>
    <submittedName>
        <fullName evidence="2">Uncharacterized protein</fullName>
    </submittedName>
</protein>
<reference evidence="2 3" key="1">
    <citation type="journal article" date="2009" name="Nature">
        <title>The Sorghum bicolor genome and the diversification of grasses.</title>
        <authorList>
            <person name="Paterson A.H."/>
            <person name="Bowers J.E."/>
            <person name="Bruggmann R."/>
            <person name="Dubchak I."/>
            <person name="Grimwood J."/>
            <person name="Gundlach H."/>
            <person name="Haberer G."/>
            <person name="Hellsten U."/>
            <person name="Mitros T."/>
            <person name="Poliakov A."/>
            <person name="Schmutz J."/>
            <person name="Spannagl M."/>
            <person name="Tang H."/>
            <person name="Wang X."/>
            <person name="Wicker T."/>
            <person name="Bharti A.K."/>
            <person name="Chapman J."/>
            <person name="Feltus F.A."/>
            <person name="Gowik U."/>
            <person name="Grigoriev I.V."/>
            <person name="Lyons E."/>
            <person name="Maher C.A."/>
            <person name="Martis M."/>
            <person name="Narechania A."/>
            <person name="Otillar R.P."/>
            <person name="Penning B.W."/>
            <person name="Salamov A.A."/>
            <person name="Wang Y."/>
            <person name="Zhang L."/>
            <person name="Carpita N.C."/>
            <person name="Freeling M."/>
            <person name="Gingle A.R."/>
            <person name="Hash C.T."/>
            <person name="Keller B."/>
            <person name="Klein P."/>
            <person name="Kresovich S."/>
            <person name="McCann M.C."/>
            <person name="Ming R."/>
            <person name="Peterson D.G."/>
            <person name="Mehboob-ur-Rahman"/>
            <person name="Ware D."/>
            <person name="Westhoff P."/>
            <person name="Mayer K.F."/>
            <person name="Messing J."/>
            <person name="Rokhsar D.S."/>
        </authorList>
    </citation>
    <scope>NUCLEOTIDE SEQUENCE [LARGE SCALE GENOMIC DNA]</scope>
    <source>
        <strain evidence="3">cv. BTx623</strain>
    </source>
</reference>
<dbReference type="Proteomes" id="UP000000768">
    <property type="component" value="Chromosome 9"/>
</dbReference>
<dbReference type="AlphaFoldDB" id="A0A1Z5R2L6"/>
<keyword evidence="1" id="KW-1133">Transmembrane helix</keyword>
<feature type="transmembrane region" description="Helical" evidence="1">
    <location>
        <begin position="60"/>
        <end position="81"/>
    </location>
</feature>
<proteinExistence type="predicted"/>
<reference evidence="3" key="2">
    <citation type="journal article" date="2018" name="Plant J.">
        <title>The Sorghum bicolor reference genome: improved assembly, gene annotations, a transcriptome atlas, and signatures of genome organization.</title>
        <authorList>
            <person name="McCormick R.F."/>
            <person name="Truong S.K."/>
            <person name="Sreedasyam A."/>
            <person name="Jenkins J."/>
            <person name="Shu S."/>
            <person name="Sims D."/>
            <person name="Kennedy M."/>
            <person name="Amirebrahimi M."/>
            <person name="Weers B.D."/>
            <person name="McKinley B."/>
            <person name="Mattison A."/>
            <person name="Morishige D.T."/>
            <person name="Grimwood J."/>
            <person name="Schmutz J."/>
            <person name="Mullet J.E."/>
        </authorList>
    </citation>
    <scope>NUCLEOTIDE SEQUENCE [LARGE SCALE GENOMIC DNA]</scope>
    <source>
        <strain evidence="3">cv. BTx623</strain>
    </source>
</reference>
<evidence type="ECO:0000313" key="2">
    <source>
        <dbReference type="EMBL" id="OQU77606.1"/>
    </source>
</evidence>
<accession>A0A1Z5R2L6</accession>
<dbReference type="Gramene" id="OQU77606">
    <property type="protein sequence ID" value="OQU77606"/>
    <property type="gene ID" value="SORBI_3009G077250"/>
</dbReference>
<organism evidence="2 3">
    <name type="scientific">Sorghum bicolor</name>
    <name type="common">Sorghum</name>
    <name type="synonym">Sorghum vulgare</name>
    <dbReference type="NCBI Taxonomy" id="4558"/>
    <lineage>
        <taxon>Eukaryota</taxon>
        <taxon>Viridiplantae</taxon>
        <taxon>Streptophyta</taxon>
        <taxon>Embryophyta</taxon>
        <taxon>Tracheophyta</taxon>
        <taxon>Spermatophyta</taxon>
        <taxon>Magnoliopsida</taxon>
        <taxon>Liliopsida</taxon>
        <taxon>Poales</taxon>
        <taxon>Poaceae</taxon>
        <taxon>PACMAD clade</taxon>
        <taxon>Panicoideae</taxon>
        <taxon>Andropogonodae</taxon>
        <taxon>Andropogoneae</taxon>
        <taxon>Sorghinae</taxon>
        <taxon>Sorghum</taxon>
    </lineage>
</organism>
<keyword evidence="1" id="KW-0472">Membrane</keyword>
<gene>
    <name evidence="2" type="ORF">SORBI_3009G077250</name>
</gene>
<evidence type="ECO:0000313" key="3">
    <source>
        <dbReference type="Proteomes" id="UP000000768"/>
    </source>
</evidence>
<name>A0A1Z5R2L6_SORBI</name>
<sequence>MERRPTLGTRFSLAGETIASATPRCVTMWSPWIYMTSGLSSCSSPMMSLGLLLRRAALHDVAFSGFMVVSFDFCFFSLVWVHRP</sequence>
<dbReference type="EMBL" id="CM000768">
    <property type="protein sequence ID" value="OQU77606.1"/>
    <property type="molecule type" value="Genomic_DNA"/>
</dbReference>
<evidence type="ECO:0000256" key="1">
    <source>
        <dbReference type="SAM" id="Phobius"/>
    </source>
</evidence>
<dbReference type="InParanoid" id="A0A1Z5R2L6"/>
<keyword evidence="3" id="KW-1185">Reference proteome</keyword>
<keyword evidence="1" id="KW-0812">Transmembrane</keyword>